<evidence type="ECO:0000256" key="2">
    <source>
        <dbReference type="ARBA" id="ARBA00022679"/>
    </source>
</evidence>
<dbReference type="GO" id="GO:0008168">
    <property type="term" value="F:methyltransferase activity"/>
    <property type="evidence" value="ECO:0007669"/>
    <property type="project" value="UniProtKB-KW"/>
</dbReference>
<keyword evidence="1" id="KW-0489">Methyltransferase</keyword>
<name>A0A2T4TYQ1_9BACT</name>
<evidence type="ECO:0000313" key="4">
    <source>
        <dbReference type="EMBL" id="PTL36208.1"/>
    </source>
</evidence>
<evidence type="ECO:0000256" key="1">
    <source>
        <dbReference type="ARBA" id="ARBA00022603"/>
    </source>
</evidence>
<organism evidence="4 5">
    <name type="scientific">Candidatus Methylomirabilis limnetica</name>
    <dbReference type="NCBI Taxonomy" id="2033718"/>
    <lineage>
        <taxon>Bacteria</taxon>
        <taxon>Candidatus Methylomirabilota</taxon>
        <taxon>Candidatus Methylomirabilia</taxon>
        <taxon>Candidatus Methylomirabilales</taxon>
        <taxon>Candidatus Methylomirabilaceae</taxon>
        <taxon>Candidatus Methylomirabilis</taxon>
    </lineage>
</organism>
<comment type="caution">
    <text evidence="4">The sequence shown here is derived from an EMBL/GenBank/DDBJ whole genome shotgun (WGS) entry which is preliminary data.</text>
</comment>
<dbReference type="GO" id="GO:0032259">
    <property type="term" value="P:methylation"/>
    <property type="evidence" value="ECO:0007669"/>
    <property type="project" value="UniProtKB-KW"/>
</dbReference>
<dbReference type="Pfam" id="PF13649">
    <property type="entry name" value="Methyltransf_25"/>
    <property type="match status" value="1"/>
</dbReference>
<dbReference type="Gene3D" id="3.40.50.150">
    <property type="entry name" value="Vaccinia Virus protein VP39"/>
    <property type="match status" value="1"/>
</dbReference>
<dbReference type="PANTHER" id="PTHR44942:SF4">
    <property type="entry name" value="METHYLTRANSFERASE TYPE 11 DOMAIN-CONTAINING PROTEIN"/>
    <property type="match status" value="1"/>
</dbReference>
<sequence length="268" mass="30518">MTSQTNRHDVGSHVAAVYNAMLAEYDQIEDQFYFAECYQVYRESVERIVRERPDGMALDLGCGTGKQTVLLAPRPGRVVGIDISDQMIEAARRRCNGRPNVSLVTGDITKLPFEDGCAQAMVAYGDVIGHNFTAVDVVLREMVRVCAPSGLISFEVDSKWCPDLLYLPKELWQAMTTRGGHLREWKEMQFKTFTWRELTRLLQAHGLRLVDVRSMNILTMLFPPSLLFRRRQDAPRFNALFRRVMALDLALGKFLRCGSTRIVTVEKP</sequence>
<evidence type="ECO:0000313" key="5">
    <source>
        <dbReference type="Proteomes" id="UP000241436"/>
    </source>
</evidence>
<dbReference type="RefSeq" id="WP_107561955.1">
    <property type="nucleotide sequence ID" value="NZ_NVQC01000017.1"/>
</dbReference>
<dbReference type="CDD" id="cd02440">
    <property type="entry name" value="AdoMet_MTases"/>
    <property type="match status" value="1"/>
</dbReference>
<dbReference type="InterPro" id="IPR029063">
    <property type="entry name" value="SAM-dependent_MTases_sf"/>
</dbReference>
<dbReference type="InterPro" id="IPR051052">
    <property type="entry name" value="Diverse_substrate_MTase"/>
</dbReference>
<dbReference type="OrthoDB" id="9808140at2"/>
<proteinExistence type="predicted"/>
<dbReference type="AlphaFoldDB" id="A0A2T4TYQ1"/>
<evidence type="ECO:0000259" key="3">
    <source>
        <dbReference type="Pfam" id="PF13649"/>
    </source>
</evidence>
<dbReference type="EMBL" id="NVQC01000017">
    <property type="protein sequence ID" value="PTL36208.1"/>
    <property type="molecule type" value="Genomic_DNA"/>
</dbReference>
<reference evidence="4 5" key="1">
    <citation type="submission" date="2017-09" db="EMBL/GenBank/DDBJ databases">
        <title>Bloom of a denitrifying methanotroph, Candidatus Methylomirabilis limnetica, in a deep stratified lake.</title>
        <authorList>
            <person name="Graf J.S."/>
            <person name="Marchant H.K."/>
            <person name="Tienken D."/>
            <person name="Hach P.F."/>
            <person name="Brand A."/>
            <person name="Schubert C.J."/>
            <person name="Kuypers M.M."/>
            <person name="Milucka J."/>
        </authorList>
    </citation>
    <scope>NUCLEOTIDE SEQUENCE [LARGE SCALE GENOMIC DNA]</scope>
    <source>
        <strain evidence="4 5">Zug</strain>
    </source>
</reference>
<dbReference type="Proteomes" id="UP000241436">
    <property type="component" value="Unassembled WGS sequence"/>
</dbReference>
<dbReference type="PANTHER" id="PTHR44942">
    <property type="entry name" value="METHYLTRANSF_11 DOMAIN-CONTAINING PROTEIN"/>
    <property type="match status" value="1"/>
</dbReference>
<gene>
    <name evidence="4" type="ORF">CLG94_06000</name>
</gene>
<reference evidence="5" key="2">
    <citation type="journal article" date="2018" name="Environ. Microbiol.">
        <title>Bloom of a denitrifying methanotroph, 'Candidatus Methylomirabilis limnetica', in a deep stratified lake.</title>
        <authorList>
            <person name="Graf J.S."/>
            <person name="Mayr M.J."/>
            <person name="Marchant H.K."/>
            <person name="Tienken D."/>
            <person name="Hach P.F."/>
            <person name="Brand A."/>
            <person name="Schubert C.J."/>
            <person name="Kuypers M.M."/>
            <person name="Milucka J."/>
        </authorList>
    </citation>
    <scope>NUCLEOTIDE SEQUENCE [LARGE SCALE GENOMIC DNA]</scope>
    <source>
        <strain evidence="5">Zug</strain>
    </source>
</reference>
<feature type="domain" description="Methyltransferase" evidence="3">
    <location>
        <begin position="58"/>
        <end position="150"/>
    </location>
</feature>
<accession>A0A2T4TYQ1</accession>
<dbReference type="SUPFAM" id="SSF53335">
    <property type="entry name" value="S-adenosyl-L-methionine-dependent methyltransferases"/>
    <property type="match status" value="1"/>
</dbReference>
<protein>
    <recommendedName>
        <fullName evidence="3">Methyltransferase domain-containing protein</fullName>
    </recommendedName>
</protein>
<keyword evidence="5" id="KW-1185">Reference proteome</keyword>
<keyword evidence="2" id="KW-0808">Transferase</keyword>
<dbReference type="InterPro" id="IPR041698">
    <property type="entry name" value="Methyltransf_25"/>
</dbReference>